<comment type="caution">
    <text evidence="1">The sequence shown here is derived from an EMBL/GenBank/DDBJ whole genome shotgun (WGS) entry which is preliminary data.</text>
</comment>
<gene>
    <name evidence="1" type="ORF">EFB08_20840</name>
</gene>
<accession>A0A3M9MD80</accession>
<proteinExistence type="predicted"/>
<dbReference type="Proteomes" id="UP000272117">
    <property type="component" value="Unassembled WGS sequence"/>
</dbReference>
<organism evidence="1 2">
    <name type="scientific">Rufibacter latericius</name>
    <dbReference type="NCBI Taxonomy" id="2487040"/>
    <lineage>
        <taxon>Bacteria</taxon>
        <taxon>Pseudomonadati</taxon>
        <taxon>Bacteroidota</taxon>
        <taxon>Cytophagia</taxon>
        <taxon>Cytophagales</taxon>
        <taxon>Hymenobacteraceae</taxon>
        <taxon>Rufibacter</taxon>
    </lineage>
</organism>
<evidence type="ECO:0000313" key="1">
    <source>
        <dbReference type="EMBL" id="RNI22548.1"/>
    </source>
</evidence>
<dbReference type="RefSeq" id="WP_123128904.1">
    <property type="nucleotide sequence ID" value="NZ_RJJD01000021.1"/>
</dbReference>
<evidence type="ECO:0008006" key="3">
    <source>
        <dbReference type="Google" id="ProtNLM"/>
    </source>
</evidence>
<keyword evidence="2" id="KW-1185">Reference proteome</keyword>
<dbReference type="OrthoDB" id="979487at2"/>
<dbReference type="SUPFAM" id="SSF48371">
    <property type="entry name" value="ARM repeat"/>
    <property type="match status" value="1"/>
</dbReference>
<sequence length="177" mass="20247">MTTAEFQALLTEGKPKSKGHADEAALFILENGEDLLAALWPCLFDLNPGVRSRAAHVVEAVAKKQPSWFKPYQNEILENLALPELDPAFYFFIPSLLGLLHWSDEEVPTVVDRLQYWLQYLDHQFVKVFCLQSLTDLARQQPWLKQEVEELMHHHMAKGGKAINARGRMLLKILAKL</sequence>
<name>A0A3M9MD80_9BACT</name>
<dbReference type="InterPro" id="IPR016024">
    <property type="entry name" value="ARM-type_fold"/>
</dbReference>
<dbReference type="EMBL" id="RJJD01000021">
    <property type="protein sequence ID" value="RNI22548.1"/>
    <property type="molecule type" value="Genomic_DNA"/>
</dbReference>
<protein>
    <recommendedName>
        <fullName evidence="3">HEAT repeat domain-containing protein</fullName>
    </recommendedName>
</protein>
<evidence type="ECO:0000313" key="2">
    <source>
        <dbReference type="Proteomes" id="UP000272117"/>
    </source>
</evidence>
<reference evidence="1 2" key="1">
    <citation type="submission" date="2018-11" db="EMBL/GenBank/DDBJ databases">
        <title>Rufibacter latericius sp. nov., isolated from water in Baiyang Lake.</title>
        <authorList>
            <person name="Yang Y."/>
        </authorList>
    </citation>
    <scope>NUCLEOTIDE SEQUENCE [LARGE SCALE GENOMIC DNA]</scope>
    <source>
        <strain evidence="1 2">R-22-1c-1</strain>
    </source>
</reference>
<dbReference type="AlphaFoldDB" id="A0A3M9MD80"/>